<feature type="transmembrane region" description="Helical" evidence="6">
    <location>
        <begin position="256"/>
        <end position="278"/>
    </location>
</feature>
<keyword evidence="5 6" id="KW-0472">Membrane</keyword>
<accession>A0A9X1I0G1</accession>
<keyword evidence="2" id="KW-1003">Cell membrane</keyword>
<keyword evidence="4 6" id="KW-1133">Transmembrane helix</keyword>
<dbReference type="PANTHER" id="PTHR40277">
    <property type="entry name" value="BLL5419 PROTEIN"/>
    <property type="match status" value="1"/>
</dbReference>
<sequence>METKKQLYTLLKITVTCILLYWVFTNISFTDIYSVLQKINIEFFIVALLCFSFSQIISAKRLYLIFISSGFAISRKSNYKLYLLGMFYNFFIPGGVGGDAYKVYILNKTFNWPIKKLSAVVFIDRFFGLIAISFLTVLICFFVPYFKTENLFWLLGVLLILGALGSYFILKQWFNSFFKISTKAILLSFFIQLLQCLSVVFILLSLKLAPSTYSVYILVFLISSVLSIFSFSGIGVREMIFLQASSMFLFDASKAVTVGLLFSVLTAVISLFGIVYHFKSQKKAFIKQRLY</sequence>
<feature type="transmembrane region" description="Helical" evidence="6">
    <location>
        <begin position="117"/>
        <end position="144"/>
    </location>
</feature>
<dbReference type="Pfam" id="PF03706">
    <property type="entry name" value="LPG_synthase_TM"/>
    <property type="match status" value="1"/>
</dbReference>
<comment type="subcellular location">
    <subcellularLocation>
        <location evidence="1">Cell membrane</location>
        <topology evidence="1">Multi-pass membrane protein</topology>
    </subcellularLocation>
</comment>
<evidence type="ECO:0000256" key="1">
    <source>
        <dbReference type="ARBA" id="ARBA00004651"/>
    </source>
</evidence>
<name>A0A9X1I0G1_9FLAO</name>
<evidence type="ECO:0000256" key="4">
    <source>
        <dbReference type="ARBA" id="ARBA00022989"/>
    </source>
</evidence>
<dbReference type="GO" id="GO:0005886">
    <property type="term" value="C:plasma membrane"/>
    <property type="evidence" value="ECO:0007669"/>
    <property type="project" value="UniProtKB-SubCell"/>
</dbReference>
<keyword evidence="3 6" id="KW-0812">Transmembrane</keyword>
<feature type="transmembrane region" description="Helical" evidence="6">
    <location>
        <begin position="44"/>
        <end position="67"/>
    </location>
</feature>
<feature type="transmembrane region" description="Helical" evidence="6">
    <location>
        <begin position="185"/>
        <end position="206"/>
    </location>
</feature>
<protein>
    <submittedName>
        <fullName evidence="7">Flippase-like domain-containing protein</fullName>
    </submittedName>
</protein>
<dbReference type="EMBL" id="JAJAPW010000002">
    <property type="protein sequence ID" value="MCB4798007.1"/>
    <property type="molecule type" value="Genomic_DNA"/>
</dbReference>
<reference evidence="7" key="1">
    <citation type="submission" date="2021-10" db="EMBL/GenBank/DDBJ databases">
        <title>Tamlana sargassums sp. nov., and Tamlana laminarinivorans sp. nov., two new bacteria isolated from the brown alga.</title>
        <authorList>
            <person name="Li J."/>
        </authorList>
    </citation>
    <scope>NUCLEOTIDE SEQUENCE</scope>
    <source>
        <strain evidence="7">PT2-4</strain>
    </source>
</reference>
<feature type="transmembrane region" description="Helical" evidence="6">
    <location>
        <begin position="79"/>
        <end position="97"/>
    </location>
</feature>
<evidence type="ECO:0000256" key="5">
    <source>
        <dbReference type="ARBA" id="ARBA00023136"/>
    </source>
</evidence>
<evidence type="ECO:0000256" key="3">
    <source>
        <dbReference type="ARBA" id="ARBA00022692"/>
    </source>
</evidence>
<keyword evidence="8" id="KW-1185">Reference proteome</keyword>
<gene>
    <name evidence="7" type="ORF">LG649_04075</name>
</gene>
<dbReference type="NCBIfam" id="TIGR00374">
    <property type="entry name" value="flippase-like domain"/>
    <property type="match status" value="1"/>
</dbReference>
<dbReference type="AlphaFoldDB" id="A0A9X1I0G1"/>
<evidence type="ECO:0000313" key="7">
    <source>
        <dbReference type="EMBL" id="MCB4798007.1"/>
    </source>
</evidence>
<evidence type="ECO:0000313" key="8">
    <source>
        <dbReference type="Proteomes" id="UP001139199"/>
    </source>
</evidence>
<organism evidence="7 8">
    <name type="scientific">Neotamlana laminarinivorans</name>
    <dbReference type="NCBI Taxonomy" id="2883124"/>
    <lineage>
        <taxon>Bacteria</taxon>
        <taxon>Pseudomonadati</taxon>
        <taxon>Bacteroidota</taxon>
        <taxon>Flavobacteriia</taxon>
        <taxon>Flavobacteriales</taxon>
        <taxon>Flavobacteriaceae</taxon>
        <taxon>Neotamlana</taxon>
    </lineage>
</organism>
<dbReference type="PANTHER" id="PTHR40277:SF1">
    <property type="entry name" value="BLL5419 PROTEIN"/>
    <property type="match status" value="1"/>
</dbReference>
<feature type="transmembrane region" description="Helical" evidence="6">
    <location>
        <begin position="213"/>
        <end position="236"/>
    </location>
</feature>
<dbReference type="RefSeq" id="WP_226541201.1">
    <property type="nucleotide sequence ID" value="NZ_JAJAPW010000002.1"/>
</dbReference>
<proteinExistence type="predicted"/>
<dbReference type="Proteomes" id="UP001139199">
    <property type="component" value="Unassembled WGS sequence"/>
</dbReference>
<feature type="transmembrane region" description="Helical" evidence="6">
    <location>
        <begin position="7"/>
        <end position="24"/>
    </location>
</feature>
<evidence type="ECO:0000256" key="6">
    <source>
        <dbReference type="SAM" id="Phobius"/>
    </source>
</evidence>
<comment type="caution">
    <text evidence="7">The sequence shown here is derived from an EMBL/GenBank/DDBJ whole genome shotgun (WGS) entry which is preliminary data.</text>
</comment>
<dbReference type="InterPro" id="IPR022791">
    <property type="entry name" value="L-PG_synthase/AglD"/>
</dbReference>
<evidence type="ECO:0000256" key="2">
    <source>
        <dbReference type="ARBA" id="ARBA00022475"/>
    </source>
</evidence>
<feature type="transmembrane region" description="Helical" evidence="6">
    <location>
        <begin position="151"/>
        <end position="170"/>
    </location>
</feature>